<dbReference type="InterPro" id="IPR002048">
    <property type="entry name" value="EF_hand_dom"/>
</dbReference>
<evidence type="ECO:0000313" key="4">
    <source>
        <dbReference type="Proteomes" id="UP001295684"/>
    </source>
</evidence>
<reference evidence="3" key="1">
    <citation type="submission" date="2023-07" db="EMBL/GenBank/DDBJ databases">
        <authorList>
            <consortium name="AG Swart"/>
            <person name="Singh M."/>
            <person name="Singh A."/>
            <person name="Seah K."/>
            <person name="Emmerich C."/>
        </authorList>
    </citation>
    <scope>NUCLEOTIDE SEQUENCE</scope>
    <source>
        <strain evidence="3">DP1</strain>
    </source>
</reference>
<accession>A0AAD1XYS7</accession>
<keyword evidence="4" id="KW-1185">Reference proteome</keyword>
<dbReference type="CDD" id="cd00051">
    <property type="entry name" value="EFh"/>
    <property type="match status" value="1"/>
</dbReference>
<dbReference type="Gene3D" id="1.10.238.10">
    <property type="entry name" value="EF-hand"/>
    <property type="match status" value="1"/>
</dbReference>
<keyword evidence="1" id="KW-0106">Calcium</keyword>
<dbReference type="AlphaFoldDB" id="A0AAD1XYS7"/>
<protein>
    <recommendedName>
        <fullName evidence="2">EF-hand domain-containing protein</fullName>
    </recommendedName>
</protein>
<dbReference type="GO" id="GO:0005509">
    <property type="term" value="F:calcium ion binding"/>
    <property type="evidence" value="ECO:0007669"/>
    <property type="project" value="InterPro"/>
</dbReference>
<feature type="domain" description="EF-hand" evidence="2">
    <location>
        <begin position="18"/>
        <end position="53"/>
    </location>
</feature>
<dbReference type="InterPro" id="IPR011992">
    <property type="entry name" value="EF-hand-dom_pair"/>
</dbReference>
<dbReference type="SUPFAM" id="SSF47473">
    <property type="entry name" value="EF-hand"/>
    <property type="match status" value="1"/>
</dbReference>
<dbReference type="SMART" id="SM00054">
    <property type="entry name" value="EFh"/>
    <property type="match status" value="2"/>
</dbReference>
<dbReference type="Pfam" id="PF13499">
    <property type="entry name" value="EF-hand_7"/>
    <property type="match status" value="1"/>
</dbReference>
<comment type="caution">
    <text evidence="3">The sequence shown here is derived from an EMBL/GenBank/DDBJ whole genome shotgun (WGS) entry which is preliminary data.</text>
</comment>
<name>A0AAD1XYS7_EUPCR</name>
<gene>
    <name evidence="3" type="ORF">ECRASSUSDP1_LOCUS23575</name>
</gene>
<organism evidence="3 4">
    <name type="scientific">Euplotes crassus</name>
    <dbReference type="NCBI Taxonomy" id="5936"/>
    <lineage>
        <taxon>Eukaryota</taxon>
        <taxon>Sar</taxon>
        <taxon>Alveolata</taxon>
        <taxon>Ciliophora</taxon>
        <taxon>Intramacronucleata</taxon>
        <taxon>Spirotrichea</taxon>
        <taxon>Hypotrichia</taxon>
        <taxon>Euplotida</taxon>
        <taxon>Euplotidae</taxon>
        <taxon>Moneuplotes</taxon>
    </lineage>
</organism>
<sequence>MAAKLKKEIADYLGSEKKLFELSAEAFKIADEDNSGYLDKIEVREILTGLAADLGNDPPTSQQMDEAWNDLEVDGDGRITNKEFMNLIRNLLQSLYDSL</sequence>
<proteinExistence type="predicted"/>
<dbReference type="PROSITE" id="PS50222">
    <property type="entry name" value="EF_HAND_2"/>
    <property type="match status" value="2"/>
</dbReference>
<dbReference type="Proteomes" id="UP001295684">
    <property type="component" value="Unassembled WGS sequence"/>
</dbReference>
<evidence type="ECO:0000256" key="1">
    <source>
        <dbReference type="ARBA" id="ARBA00022837"/>
    </source>
</evidence>
<evidence type="ECO:0000313" key="3">
    <source>
        <dbReference type="EMBL" id="CAI2382108.1"/>
    </source>
</evidence>
<evidence type="ECO:0000259" key="2">
    <source>
        <dbReference type="PROSITE" id="PS50222"/>
    </source>
</evidence>
<feature type="domain" description="EF-hand" evidence="2">
    <location>
        <begin position="59"/>
        <end position="94"/>
    </location>
</feature>
<dbReference type="EMBL" id="CAMPGE010024256">
    <property type="protein sequence ID" value="CAI2382108.1"/>
    <property type="molecule type" value="Genomic_DNA"/>
</dbReference>
<dbReference type="InterPro" id="IPR018247">
    <property type="entry name" value="EF_Hand_1_Ca_BS"/>
</dbReference>
<dbReference type="PROSITE" id="PS00018">
    <property type="entry name" value="EF_HAND_1"/>
    <property type="match status" value="1"/>
</dbReference>